<dbReference type="EMBL" id="CASHSV030000409">
    <property type="protein sequence ID" value="CAJ2661686.1"/>
    <property type="molecule type" value="Genomic_DNA"/>
</dbReference>
<keyword evidence="2" id="KW-1185">Reference proteome</keyword>
<dbReference type="Proteomes" id="UP001177021">
    <property type="component" value="Unassembled WGS sequence"/>
</dbReference>
<proteinExistence type="predicted"/>
<accession>A0ACB0KYA3</accession>
<reference evidence="1" key="1">
    <citation type="submission" date="2023-10" db="EMBL/GenBank/DDBJ databases">
        <authorList>
            <person name="Rodriguez Cubillos JULIANA M."/>
            <person name="De Vega J."/>
        </authorList>
    </citation>
    <scope>NUCLEOTIDE SEQUENCE</scope>
</reference>
<evidence type="ECO:0000313" key="2">
    <source>
        <dbReference type="Proteomes" id="UP001177021"/>
    </source>
</evidence>
<comment type="caution">
    <text evidence="1">The sequence shown here is derived from an EMBL/GenBank/DDBJ whole genome shotgun (WGS) entry which is preliminary data.</text>
</comment>
<name>A0ACB0KYA3_TRIPR</name>
<organism evidence="1 2">
    <name type="scientific">Trifolium pratense</name>
    <name type="common">Red clover</name>
    <dbReference type="NCBI Taxonomy" id="57577"/>
    <lineage>
        <taxon>Eukaryota</taxon>
        <taxon>Viridiplantae</taxon>
        <taxon>Streptophyta</taxon>
        <taxon>Embryophyta</taxon>
        <taxon>Tracheophyta</taxon>
        <taxon>Spermatophyta</taxon>
        <taxon>Magnoliopsida</taxon>
        <taxon>eudicotyledons</taxon>
        <taxon>Gunneridae</taxon>
        <taxon>Pentapetalae</taxon>
        <taxon>rosids</taxon>
        <taxon>fabids</taxon>
        <taxon>Fabales</taxon>
        <taxon>Fabaceae</taxon>
        <taxon>Papilionoideae</taxon>
        <taxon>50 kb inversion clade</taxon>
        <taxon>NPAAA clade</taxon>
        <taxon>Hologalegina</taxon>
        <taxon>IRL clade</taxon>
        <taxon>Trifolieae</taxon>
        <taxon>Trifolium</taxon>
    </lineage>
</organism>
<gene>
    <name evidence="1" type="ORF">MILVUS5_LOCUS27356</name>
</gene>
<protein>
    <submittedName>
        <fullName evidence="1">Uncharacterized protein</fullName>
    </submittedName>
</protein>
<sequence>MTEGYSGSDLKNICATAAYRPVRELIQQEWRNSTLLFTVWSWCNSAGLLFSVQCTLLGKIMVILWTNKCVEYIS</sequence>
<evidence type="ECO:0000313" key="1">
    <source>
        <dbReference type="EMBL" id="CAJ2661686.1"/>
    </source>
</evidence>